<dbReference type="EMBL" id="CP007155">
    <property type="protein sequence ID" value="AHH98265.1"/>
    <property type="molecule type" value="Genomic_DNA"/>
</dbReference>
<dbReference type="STRING" id="1449976.KALB_4903"/>
<keyword evidence="2" id="KW-1185">Reference proteome</keyword>
<organism evidence="1 2">
    <name type="scientific">Kutzneria albida DSM 43870</name>
    <dbReference type="NCBI Taxonomy" id="1449976"/>
    <lineage>
        <taxon>Bacteria</taxon>
        <taxon>Bacillati</taxon>
        <taxon>Actinomycetota</taxon>
        <taxon>Actinomycetes</taxon>
        <taxon>Pseudonocardiales</taxon>
        <taxon>Pseudonocardiaceae</taxon>
        <taxon>Kutzneria</taxon>
    </lineage>
</organism>
<evidence type="ECO:0000313" key="2">
    <source>
        <dbReference type="Proteomes" id="UP000019225"/>
    </source>
</evidence>
<accession>W5WBY6</accession>
<reference evidence="1 2" key="1">
    <citation type="journal article" date="2014" name="BMC Genomics">
        <title>Complete genome sequence of producer of the glycopeptide antibiotic Aculeximycin Kutzneria albida DSM 43870T, a representative of minor genus of Pseudonocardiaceae.</title>
        <authorList>
            <person name="Rebets Y."/>
            <person name="Tokovenko B."/>
            <person name="Lushchyk I."/>
            <person name="Ruckert C."/>
            <person name="Zaburannyi N."/>
            <person name="Bechthold A."/>
            <person name="Kalinowski J."/>
            <person name="Luzhetskyy A."/>
        </authorList>
    </citation>
    <scope>NUCLEOTIDE SEQUENCE [LARGE SCALE GENOMIC DNA]</scope>
    <source>
        <strain evidence="1">DSM 43870</strain>
    </source>
</reference>
<gene>
    <name evidence="1" type="ORF">KALB_4903</name>
</gene>
<sequence>MSEQRTGRDAAVELLAAAFRPDRDSNPDLPDAEDLNCVAAAGDSWRPVTVGEIADTLLTAGWQPPTEPAQGSVYVHLRDADVDRTECITASINIDRDANGGLVGVEVLGSIRVVVDGKPVTSNQGVINELPAPYGLDLPTTTPEEDPVGSLRIATDHLYVKLAEPDDEPWHLVYCPGQQNMSGWQSNECMEGTVPAGRIPVELAVPEPGSDVVEAVARAIHESRKPLDTCRGHWHTWEAHTAEAAAAILAHYAAHDTPYVNEQHKGGNLLDAHMKLAAENRKLVVDVEFLTASSSLYAEQMAILRNHLGLPDGEGVTVADMIDAMPKPGALPEQAKELAHVTVENGRLKAALADALEGLEDMLPYVSEYFAEKWNHAGYIQRAKEALHAAGIPVQDGDQP</sequence>
<name>W5WBY6_9PSEU</name>
<evidence type="ECO:0000313" key="1">
    <source>
        <dbReference type="EMBL" id="AHH98265.1"/>
    </source>
</evidence>
<dbReference type="HOGENOM" id="CLU_688463_0_0_11"/>
<protein>
    <submittedName>
        <fullName evidence="1">Uncharacterized protein</fullName>
    </submittedName>
</protein>
<dbReference type="KEGG" id="kal:KALB_4903"/>
<proteinExistence type="predicted"/>
<dbReference type="AlphaFoldDB" id="W5WBY6"/>
<dbReference type="Proteomes" id="UP000019225">
    <property type="component" value="Chromosome"/>
</dbReference>
<dbReference type="RefSeq" id="WP_025358287.1">
    <property type="nucleotide sequence ID" value="NZ_CP007155.1"/>
</dbReference>